<reference evidence="18" key="1">
    <citation type="submission" date="2022-11" db="UniProtKB">
        <authorList>
            <consortium name="WormBaseParasite"/>
        </authorList>
    </citation>
    <scope>IDENTIFICATION</scope>
</reference>
<keyword evidence="8" id="KW-0315">Glutamine amidotransferase</keyword>
<evidence type="ECO:0000313" key="17">
    <source>
        <dbReference type="Proteomes" id="UP000887565"/>
    </source>
</evidence>
<keyword evidence="12" id="KW-0314">Glutamate biosynthesis</keyword>
<sequence length="139" mass="15764">MHSREGVMASKIYGEDLEKMYPVIEENLSDSGCLDCVMEFLVMAGSRSLPEAAMTMVPEAWEKDQRMNVDKKAWYNWSAMAMEPWDGPALLVFSDGRYVGAILDRNGLRPARYYISDDNVMYMASEVGVCDLEPEKITM</sequence>
<keyword evidence="17" id="KW-1185">Reference proteome</keyword>
<comment type="cofactor">
    <cofactor evidence="2">
        <name>[3Fe-4S] cluster</name>
        <dbReference type="ChEBI" id="CHEBI:21137"/>
    </cofactor>
</comment>
<evidence type="ECO:0000256" key="3">
    <source>
        <dbReference type="ARBA" id="ARBA00009716"/>
    </source>
</evidence>
<feature type="domain" description="Glutamine amidotransferase type-2" evidence="16">
    <location>
        <begin position="1"/>
        <end position="138"/>
    </location>
</feature>
<evidence type="ECO:0000256" key="10">
    <source>
        <dbReference type="ARBA" id="ARBA00023004"/>
    </source>
</evidence>
<dbReference type="PANTHER" id="PTHR11938:SF133">
    <property type="entry name" value="GLUTAMATE SYNTHASE (NADH)"/>
    <property type="match status" value="1"/>
</dbReference>
<dbReference type="Pfam" id="PF00310">
    <property type="entry name" value="GATase_2"/>
    <property type="match status" value="1"/>
</dbReference>
<accession>A0A915JE14</accession>
<dbReference type="GO" id="GO:0016040">
    <property type="term" value="F:glutamate synthase (NADH) activity"/>
    <property type="evidence" value="ECO:0007669"/>
    <property type="project" value="TreeGrafter"/>
</dbReference>
<keyword evidence="6" id="KW-0288">FMN</keyword>
<comment type="similarity">
    <text evidence="3">Belongs to the glutamate synthase family.</text>
</comment>
<dbReference type="PANTHER" id="PTHR11938">
    <property type="entry name" value="FAD NADPH DEHYDROGENASE/OXIDOREDUCTASE"/>
    <property type="match status" value="1"/>
</dbReference>
<dbReference type="Proteomes" id="UP000887565">
    <property type="component" value="Unplaced"/>
</dbReference>
<dbReference type="GO" id="GO:0051538">
    <property type="term" value="F:3 iron, 4 sulfur cluster binding"/>
    <property type="evidence" value="ECO:0007669"/>
    <property type="project" value="UniProtKB-KW"/>
</dbReference>
<evidence type="ECO:0000256" key="5">
    <source>
        <dbReference type="ARBA" id="ARBA00022630"/>
    </source>
</evidence>
<dbReference type="InterPro" id="IPR050711">
    <property type="entry name" value="ET-N_metabolism_enzyme"/>
</dbReference>
<evidence type="ECO:0000256" key="15">
    <source>
        <dbReference type="ARBA" id="ARBA00039085"/>
    </source>
</evidence>
<dbReference type="InterPro" id="IPR029055">
    <property type="entry name" value="Ntn_hydrolases_N"/>
</dbReference>
<evidence type="ECO:0000256" key="14">
    <source>
        <dbReference type="ARBA" id="ARBA00037928"/>
    </source>
</evidence>
<comment type="pathway">
    <text evidence="14">Amino-acid biosynthesis; L-glutamate biosynthesis via GLT pathway; L-glutamate from 2-oxoglutarate and L-glutamine (ferredoxin route): step 1/1.</text>
</comment>
<keyword evidence="11" id="KW-0411">Iron-sulfur</keyword>
<keyword evidence="7" id="KW-0479">Metal-binding</keyword>
<dbReference type="Gene3D" id="3.60.20.10">
    <property type="entry name" value="Glutamine Phosphoribosylpyrophosphate, subunit 1, domain 1"/>
    <property type="match status" value="1"/>
</dbReference>
<evidence type="ECO:0000256" key="1">
    <source>
        <dbReference type="ARBA" id="ARBA00001917"/>
    </source>
</evidence>
<comment type="cofactor">
    <cofactor evidence="1">
        <name>FMN</name>
        <dbReference type="ChEBI" id="CHEBI:58210"/>
    </cofactor>
</comment>
<protein>
    <recommendedName>
        <fullName evidence="15">glutamate synthase (ferredoxin)</fullName>
        <ecNumber evidence="15">1.4.7.1</ecNumber>
    </recommendedName>
</protein>
<dbReference type="OMA" id="PARYYIS"/>
<evidence type="ECO:0000256" key="12">
    <source>
        <dbReference type="ARBA" id="ARBA00023164"/>
    </source>
</evidence>
<dbReference type="GO" id="GO:0046872">
    <property type="term" value="F:metal ion binding"/>
    <property type="evidence" value="ECO:0007669"/>
    <property type="project" value="UniProtKB-KW"/>
</dbReference>
<evidence type="ECO:0000256" key="13">
    <source>
        <dbReference type="ARBA" id="ARBA00023291"/>
    </source>
</evidence>
<dbReference type="WBParaSite" id="nRc.2.0.1.t23836-RA">
    <property type="protein sequence ID" value="nRc.2.0.1.t23836-RA"/>
    <property type="gene ID" value="nRc.2.0.1.g23836"/>
</dbReference>
<keyword evidence="10" id="KW-0408">Iron</keyword>
<keyword evidence="9" id="KW-0560">Oxidoreductase</keyword>
<dbReference type="GO" id="GO:0006537">
    <property type="term" value="P:glutamate biosynthetic process"/>
    <property type="evidence" value="ECO:0007669"/>
    <property type="project" value="UniProtKB-KW"/>
</dbReference>
<evidence type="ECO:0000256" key="9">
    <source>
        <dbReference type="ARBA" id="ARBA00023002"/>
    </source>
</evidence>
<name>A0A915JE14_ROMCU</name>
<evidence type="ECO:0000256" key="6">
    <source>
        <dbReference type="ARBA" id="ARBA00022643"/>
    </source>
</evidence>
<evidence type="ECO:0000256" key="11">
    <source>
        <dbReference type="ARBA" id="ARBA00023014"/>
    </source>
</evidence>
<evidence type="ECO:0000259" key="16">
    <source>
        <dbReference type="Pfam" id="PF00310"/>
    </source>
</evidence>
<dbReference type="GO" id="GO:0016041">
    <property type="term" value="F:glutamate synthase (ferredoxin) activity"/>
    <property type="evidence" value="ECO:0007669"/>
    <property type="project" value="UniProtKB-EC"/>
</dbReference>
<organism evidence="17 18">
    <name type="scientific">Romanomermis culicivorax</name>
    <name type="common">Nematode worm</name>
    <dbReference type="NCBI Taxonomy" id="13658"/>
    <lineage>
        <taxon>Eukaryota</taxon>
        <taxon>Metazoa</taxon>
        <taxon>Ecdysozoa</taxon>
        <taxon>Nematoda</taxon>
        <taxon>Enoplea</taxon>
        <taxon>Dorylaimia</taxon>
        <taxon>Mermithida</taxon>
        <taxon>Mermithoidea</taxon>
        <taxon>Mermithidae</taxon>
        <taxon>Romanomermis</taxon>
    </lineage>
</organism>
<dbReference type="SUPFAM" id="SSF56235">
    <property type="entry name" value="N-terminal nucleophile aminohydrolases (Ntn hydrolases)"/>
    <property type="match status" value="1"/>
</dbReference>
<keyword evidence="13" id="KW-0003">3Fe-4S</keyword>
<evidence type="ECO:0000256" key="2">
    <source>
        <dbReference type="ARBA" id="ARBA00001927"/>
    </source>
</evidence>
<proteinExistence type="inferred from homology"/>
<evidence type="ECO:0000313" key="18">
    <source>
        <dbReference type="WBParaSite" id="nRc.2.0.1.t23836-RA"/>
    </source>
</evidence>
<keyword evidence="5" id="KW-0285">Flavoprotein</keyword>
<evidence type="ECO:0000256" key="7">
    <source>
        <dbReference type="ARBA" id="ARBA00022723"/>
    </source>
</evidence>
<dbReference type="AlphaFoldDB" id="A0A915JE14"/>
<evidence type="ECO:0000256" key="4">
    <source>
        <dbReference type="ARBA" id="ARBA00022605"/>
    </source>
</evidence>
<evidence type="ECO:0000256" key="8">
    <source>
        <dbReference type="ARBA" id="ARBA00022962"/>
    </source>
</evidence>
<dbReference type="GO" id="GO:0019676">
    <property type="term" value="P:ammonia assimilation cycle"/>
    <property type="evidence" value="ECO:0007669"/>
    <property type="project" value="TreeGrafter"/>
</dbReference>
<dbReference type="EC" id="1.4.7.1" evidence="15"/>
<dbReference type="InterPro" id="IPR017932">
    <property type="entry name" value="GATase_2_dom"/>
</dbReference>
<keyword evidence="4" id="KW-0028">Amino-acid biosynthesis</keyword>